<feature type="binding site" evidence="4">
    <location>
        <begin position="100"/>
        <end position="103"/>
    </location>
    <ligand>
        <name>(6R)-10-formyltetrahydrofolate</name>
        <dbReference type="ChEBI" id="CHEBI:195366"/>
    </ligand>
</feature>
<dbReference type="InterPro" id="IPR002376">
    <property type="entry name" value="Formyl_transf_N"/>
</dbReference>
<organism evidence="6 7">
    <name type="scientific">Cohnella soli</name>
    <dbReference type="NCBI Taxonomy" id="425005"/>
    <lineage>
        <taxon>Bacteria</taxon>
        <taxon>Bacillati</taxon>
        <taxon>Bacillota</taxon>
        <taxon>Bacilli</taxon>
        <taxon>Bacillales</taxon>
        <taxon>Paenibacillaceae</taxon>
        <taxon>Cohnella</taxon>
    </lineage>
</organism>
<dbReference type="NCBIfam" id="TIGR00639">
    <property type="entry name" value="PurN"/>
    <property type="match status" value="1"/>
</dbReference>
<accession>A0ABW0HTS1</accession>
<dbReference type="Proteomes" id="UP001596113">
    <property type="component" value="Unassembled WGS sequence"/>
</dbReference>
<dbReference type="CDD" id="cd08645">
    <property type="entry name" value="FMT_core_GART"/>
    <property type="match status" value="1"/>
</dbReference>
<keyword evidence="2 4" id="KW-0808">Transferase</keyword>
<gene>
    <name evidence="4 6" type="primary">purN</name>
    <name evidence="6" type="ORF">ACFPOF_17865</name>
</gene>
<feature type="domain" description="Formyl transferase N-terminal" evidence="5">
    <location>
        <begin position="12"/>
        <end position="191"/>
    </location>
</feature>
<dbReference type="HAMAP" id="MF_01930">
    <property type="entry name" value="PurN"/>
    <property type="match status" value="1"/>
</dbReference>
<evidence type="ECO:0000313" key="7">
    <source>
        <dbReference type="Proteomes" id="UP001596113"/>
    </source>
</evidence>
<comment type="function">
    <text evidence="4">Catalyzes the transfer of a formyl group from 10-formyltetrahydrofolate to 5-phospho-ribosyl-glycinamide (GAR), producing 5-phospho-ribosyl-N-formylglycinamide (FGAR) and tetrahydrofolate.</text>
</comment>
<dbReference type="GO" id="GO:0004644">
    <property type="term" value="F:phosphoribosylglycinamide formyltransferase activity"/>
    <property type="evidence" value="ECO:0007669"/>
    <property type="project" value="UniProtKB-EC"/>
</dbReference>
<evidence type="ECO:0000256" key="2">
    <source>
        <dbReference type="ARBA" id="ARBA00022679"/>
    </source>
</evidence>
<evidence type="ECO:0000259" key="5">
    <source>
        <dbReference type="Pfam" id="PF00551"/>
    </source>
</evidence>
<evidence type="ECO:0000313" key="6">
    <source>
        <dbReference type="EMBL" id="MFC5404606.1"/>
    </source>
</evidence>
<dbReference type="PANTHER" id="PTHR43369:SF2">
    <property type="entry name" value="PHOSPHORIBOSYLGLYCINAMIDE FORMYLTRANSFERASE"/>
    <property type="match status" value="1"/>
</dbReference>
<dbReference type="InterPro" id="IPR004607">
    <property type="entry name" value="GART"/>
</dbReference>
<evidence type="ECO:0000256" key="4">
    <source>
        <dbReference type="HAMAP-Rule" id="MF_01930"/>
    </source>
</evidence>
<comment type="catalytic activity">
    <reaction evidence="4">
        <text>N(1)-(5-phospho-beta-D-ribosyl)glycinamide + (6R)-10-formyltetrahydrofolate = N(2)-formyl-N(1)-(5-phospho-beta-D-ribosyl)glycinamide + (6S)-5,6,7,8-tetrahydrofolate + H(+)</text>
        <dbReference type="Rhea" id="RHEA:15053"/>
        <dbReference type="ChEBI" id="CHEBI:15378"/>
        <dbReference type="ChEBI" id="CHEBI:57453"/>
        <dbReference type="ChEBI" id="CHEBI:143788"/>
        <dbReference type="ChEBI" id="CHEBI:147286"/>
        <dbReference type="ChEBI" id="CHEBI:195366"/>
        <dbReference type="EC" id="2.1.2.2"/>
    </reaction>
</comment>
<feature type="binding site" evidence="4">
    <location>
        <position position="75"/>
    </location>
    <ligand>
        <name>(6R)-10-formyltetrahydrofolate</name>
        <dbReference type="ChEBI" id="CHEBI:195366"/>
    </ligand>
</feature>
<comment type="pathway">
    <text evidence="1 4">Purine metabolism; IMP biosynthesis via de novo pathway; N(2)-formyl-N(1)-(5-phospho-D-ribosyl)glycinamide from N(1)-(5-phospho-D-ribosyl)glycinamide (10-formyl THF route): step 1/1.</text>
</comment>
<dbReference type="EMBL" id="JBHSMI010000028">
    <property type="protein sequence ID" value="MFC5404606.1"/>
    <property type="molecule type" value="Genomic_DNA"/>
</dbReference>
<dbReference type="EC" id="2.1.2.2" evidence="4"/>
<evidence type="ECO:0000256" key="3">
    <source>
        <dbReference type="ARBA" id="ARBA00022755"/>
    </source>
</evidence>
<comment type="caution">
    <text evidence="6">The sequence shown here is derived from an EMBL/GenBank/DDBJ whole genome shotgun (WGS) entry which is preliminary data.</text>
</comment>
<dbReference type="InterPro" id="IPR036477">
    <property type="entry name" value="Formyl_transf_N_sf"/>
</dbReference>
<proteinExistence type="inferred from homology"/>
<keyword evidence="3 4" id="KW-0658">Purine biosynthesis</keyword>
<dbReference type="SUPFAM" id="SSF53328">
    <property type="entry name" value="Formyltransferase"/>
    <property type="match status" value="1"/>
</dbReference>
<reference evidence="7" key="1">
    <citation type="journal article" date="2019" name="Int. J. Syst. Evol. Microbiol.">
        <title>The Global Catalogue of Microorganisms (GCM) 10K type strain sequencing project: providing services to taxonomists for standard genome sequencing and annotation.</title>
        <authorList>
            <consortium name="The Broad Institute Genomics Platform"/>
            <consortium name="The Broad Institute Genome Sequencing Center for Infectious Disease"/>
            <person name="Wu L."/>
            <person name="Ma J."/>
        </authorList>
    </citation>
    <scope>NUCLEOTIDE SEQUENCE [LARGE SCALE GENOMIC DNA]</scope>
    <source>
        <strain evidence="7">CGMCC 1.18575</strain>
    </source>
</reference>
<dbReference type="PANTHER" id="PTHR43369">
    <property type="entry name" value="PHOSPHORIBOSYLGLYCINAMIDE FORMYLTRANSFERASE"/>
    <property type="match status" value="1"/>
</dbReference>
<sequence length="213" mass="23026">MSQVQEGRTPLKIAVFASGSGSNFQALVESLRASNAPAAEIALLVCDKPQAKVAERAERLSVPAFLFSPKNYPSREAYEKEIVAKLEEAGIGLIVLAGYMRLVTDTLVAPYYGRMINIHPAILPSFPGLNAIGQALEHGVKVTGATVHFVDGGMDSGPIIAQRVVEVREEDTEDSLAKRIQAVEHELLPQSVRLIAEGRVSIDKRKVNVRLGD</sequence>
<feature type="binding site" evidence="4">
    <location>
        <begin position="21"/>
        <end position="23"/>
    </location>
    <ligand>
        <name>N(1)-(5-phospho-beta-D-ribosyl)glycinamide</name>
        <dbReference type="ChEBI" id="CHEBI:143788"/>
    </ligand>
</feature>
<comment type="similarity">
    <text evidence="4">Belongs to the GART family.</text>
</comment>
<feature type="site" description="Raises pKa of active site His" evidence="4">
    <location>
        <position position="155"/>
    </location>
</feature>
<dbReference type="Gene3D" id="3.40.50.170">
    <property type="entry name" value="Formyl transferase, N-terminal domain"/>
    <property type="match status" value="1"/>
</dbReference>
<name>A0ABW0HTS1_9BACL</name>
<feature type="active site" description="Proton donor" evidence="4">
    <location>
        <position position="119"/>
    </location>
</feature>
<evidence type="ECO:0000256" key="1">
    <source>
        <dbReference type="ARBA" id="ARBA00005054"/>
    </source>
</evidence>
<protein>
    <recommendedName>
        <fullName evidence="4">Phosphoribosylglycinamide formyltransferase</fullName>
        <ecNumber evidence="4">2.1.2.2</ecNumber>
    </recommendedName>
    <alternativeName>
        <fullName evidence="4">5'-phosphoribosylglycinamide transformylase</fullName>
    </alternativeName>
    <alternativeName>
        <fullName evidence="4">GAR transformylase</fullName>
        <shortName evidence="4">GART</shortName>
    </alternativeName>
</protein>
<dbReference type="Pfam" id="PF00551">
    <property type="entry name" value="Formyl_trans_N"/>
    <property type="match status" value="1"/>
</dbReference>
<dbReference type="RefSeq" id="WP_378135044.1">
    <property type="nucleotide sequence ID" value="NZ_JBHSMI010000028.1"/>
</dbReference>
<keyword evidence="7" id="KW-1185">Reference proteome</keyword>
<feature type="binding site" evidence="4">
    <location>
        <position position="117"/>
    </location>
    <ligand>
        <name>(6R)-10-formyltetrahydrofolate</name>
        <dbReference type="ChEBI" id="CHEBI:195366"/>
    </ligand>
</feature>